<dbReference type="EMBL" id="JAQQBR010000002">
    <property type="protein sequence ID" value="KAK0180839.1"/>
    <property type="molecule type" value="Genomic_DNA"/>
</dbReference>
<evidence type="ECO:0000313" key="2">
    <source>
        <dbReference type="EMBL" id="KAK0180839.1"/>
    </source>
</evidence>
<evidence type="ECO:0000256" key="1">
    <source>
        <dbReference type="SAM" id="Phobius"/>
    </source>
</evidence>
<evidence type="ECO:0000313" key="3">
    <source>
        <dbReference type="Proteomes" id="UP001168972"/>
    </source>
</evidence>
<keyword evidence="1" id="KW-1133">Transmembrane helix</keyword>
<sequence>MECTRGLQYDDPECSFSLKDWPHILIFCVGDRFYLCENKILCEYDYEERLVFANMALHPPPTATLAHIKRQVTHLQPHQTAVTEEGSVYVAGMFTTIILNVMVGYRVVLRTLEAKGYSELTLVQQQRTCTLSKNNLVCFRPVIPPKQNFKHHENSRNHIIDACYLAIDLIITVAIALSGFGIRLRGW</sequence>
<dbReference type="Proteomes" id="UP001168972">
    <property type="component" value="Unassembled WGS sequence"/>
</dbReference>
<dbReference type="AlphaFoldDB" id="A0AA39G3I5"/>
<keyword evidence="1" id="KW-0472">Membrane</keyword>
<proteinExistence type="predicted"/>
<comment type="caution">
    <text evidence="2">The sequence shown here is derived from an EMBL/GenBank/DDBJ whole genome shotgun (WGS) entry which is preliminary data.</text>
</comment>
<reference evidence="2" key="1">
    <citation type="journal article" date="2023" name="bioRxiv">
        <title>Scaffold-level genome assemblies of two parasitoid biocontrol wasps reveal the parthenogenesis mechanism and an associated novel virus.</title>
        <authorList>
            <person name="Inwood S."/>
            <person name="Skelly J."/>
            <person name="Guhlin J."/>
            <person name="Harrop T."/>
            <person name="Goldson S."/>
            <person name="Dearden P."/>
        </authorList>
    </citation>
    <scope>NUCLEOTIDE SEQUENCE</scope>
    <source>
        <strain evidence="2">Lincoln</strain>
        <tissue evidence="2">Whole body</tissue>
    </source>
</reference>
<gene>
    <name evidence="2" type="ORF">PV327_003178</name>
</gene>
<name>A0AA39G3I5_MICHY</name>
<keyword evidence="1" id="KW-0812">Transmembrane</keyword>
<organism evidence="2 3">
    <name type="scientific">Microctonus hyperodae</name>
    <name type="common">Parasitoid wasp</name>
    <dbReference type="NCBI Taxonomy" id="165561"/>
    <lineage>
        <taxon>Eukaryota</taxon>
        <taxon>Metazoa</taxon>
        <taxon>Ecdysozoa</taxon>
        <taxon>Arthropoda</taxon>
        <taxon>Hexapoda</taxon>
        <taxon>Insecta</taxon>
        <taxon>Pterygota</taxon>
        <taxon>Neoptera</taxon>
        <taxon>Endopterygota</taxon>
        <taxon>Hymenoptera</taxon>
        <taxon>Apocrita</taxon>
        <taxon>Ichneumonoidea</taxon>
        <taxon>Braconidae</taxon>
        <taxon>Euphorinae</taxon>
        <taxon>Microctonus</taxon>
    </lineage>
</organism>
<accession>A0AA39G3I5</accession>
<protein>
    <submittedName>
        <fullName evidence="2">Uncharacterized protein</fullName>
    </submittedName>
</protein>
<reference evidence="2" key="2">
    <citation type="submission" date="2023-03" db="EMBL/GenBank/DDBJ databases">
        <authorList>
            <person name="Inwood S.N."/>
            <person name="Skelly J.G."/>
            <person name="Guhlin J."/>
            <person name="Harrop T.W.R."/>
            <person name="Goldson S.G."/>
            <person name="Dearden P.K."/>
        </authorList>
    </citation>
    <scope>NUCLEOTIDE SEQUENCE</scope>
    <source>
        <strain evidence="2">Lincoln</strain>
        <tissue evidence="2">Whole body</tissue>
    </source>
</reference>
<feature type="transmembrane region" description="Helical" evidence="1">
    <location>
        <begin position="162"/>
        <end position="182"/>
    </location>
</feature>
<keyword evidence="3" id="KW-1185">Reference proteome</keyword>
<feature type="transmembrane region" description="Helical" evidence="1">
    <location>
        <begin position="88"/>
        <end position="108"/>
    </location>
</feature>